<feature type="transmembrane region" description="Helical" evidence="1">
    <location>
        <begin position="25"/>
        <end position="45"/>
    </location>
</feature>
<keyword evidence="3" id="KW-1185">Reference proteome</keyword>
<dbReference type="KEGG" id="flh:EJ997_04315"/>
<evidence type="ECO:0000313" key="3">
    <source>
        <dbReference type="Proteomes" id="UP000280344"/>
    </source>
</evidence>
<sequence>MSTMTLNGYAPTETAYQKSVDHRAAALPALIATMFLLMMVAFTGVVLSNPLLTILAGLCTVLTALTAVFSLPCRSA</sequence>
<dbReference type="Proteomes" id="UP000280344">
    <property type="component" value="Chromosome"/>
</dbReference>
<dbReference type="EMBL" id="CP034593">
    <property type="protein sequence ID" value="AZQ76680.1"/>
    <property type="molecule type" value="Genomic_DNA"/>
</dbReference>
<feature type="transmembrane region" description="Helical" evidence="1">
    <location>
        <begin position="51"/>
        <end position="71"/>
    </location>
</feature>
<organism evidence="2 3">
    <name type="scientific">Flaviflexus ciconiae</name>
    <dbReference type="NCBI Taxonomy" id="2496867"/>
    <lineage>
        <taxon>Bacteria</taxon>
        <taxon>Bacillati</taxon>
        <taxon>Actinomycetota</taxon>
        <taxon>Actinomycetes</taxon>
        <taxon>Actinomycetales</taxon>
        <taxon>Actinomycetaceae</taxon>
        <taxon>Flaviflexus</taxon>
    </lineage>
</organism>
<keyword evidence="1" id="KW-1133">Transmembrane helix</keyword>
<accession>A0A3Q9G752</accession>
<keyword evidence="1" id="KW-0472">Membrane</keyword>
<evidence type="ECO:0000256" key="1">
    <source>
        <dbReference type="SAM" id="Phobius"/>
    </source>
</evidence>
<dbReference type="RefSeq" id="WP_126703488.1">
    <property type="nucleotide sequence ID" value="NZ_CP034593.1"/>
</dbReference>
<reference evidence="2 3" key="1">
    <citation type="submission" date="2018-12" db="EMBL/GenBank/DDBJ databases">
        <title>Complete genome sequence of Flaviflexus sp. H23T48.</title>
        <authorList>
            <person name="Bae J.-W."/>
            <person name="Lee J.-Y."/>
        </authorList>
    </citation>
    <scope>NUCLEOTIDE SEQUENCE [LARGE SCALE GENOMIC DNA]</scope>
    <source>
        <strain evidence="2 3">H23T48</strain>
    </source>
</reference>
<gene>
    <name evidence="2" type="ORF">EJ997_04315</name>
</gene>
<proteinExistence type="predicted"/>
<protein>
    <submittedName>
        <fullName evidence="2">Uncharacterized protein</fullName>
    </submittedName>
</protein>
<evidence type="ECO:0000313" key="2">
    <source>
        <dbReference type="EMBL" id="AZQ76680.1"/>
    </source>
</evidence>
<keyword evidence="1" id="KW-0812">Transmembrane</keyword>
<name>A0A3Q9G752_9ACTO</name>
<dbReference type="AlphaFoldDB" id="A0A3Q9G752"/>